<dbReference type="InterPro" id="IPR044153">
    <property type="entry name" value="PIN_Pae0151-like"/>
</dbReference>
<keyword evidence="1" id="KW-0460">Magnesium</keyword>
<evidence type="ECO:0000256" key="1">
    <source>
        <dbReference type="ARBA" id="ARBA00022842"/>
    </source>
</evidence>
<gene>
    <name evidence="3" type="ORF">A2989_05255</name>
</gene>
<dbReference type="Proteomes" id="UP000177080">
    <property type="component" value="Unassembled WGS sequence"/>
</dbReference>
<reference evidence="3 4" key="1">
    <citation type="journal article" date="2016" name="Nat. Commun.">
        <title>Thousands of microbial genomes shed light on interconnected biogeochemical processes in an aquifer system.</title>
        <authorList>
            <person name="Anantharaman K."/>
            <person name="Brown C.T."/>
            <person name="Hug L.A."/>
            <person name="Sharon I."/>
            <person name="Castelle C.J."/>
            <person name="Probst A.J."/>
            <person name="Thomas B.C."/>
            <person name="Singh A."/>
            <person name="Wilkins M.J."/>
            <person name="Karaoz U."/>
            <person name="Brodie E.L."/>
            <person name="Williams K.H."/>
            <person name="Hubbard S.S."/>
            <person name="Banfield J.F."/>
        </authorList>
    </citation>
    <scope>NUCLEOTIDE SEQUENCE [LARGE SCALE GENOMIC DNA]</scope>
</reference>
<evidence type="ECO:0000313" key="4">
    <source>
        <dbReference type="Proteomes" id="UP000177080"/>
    </source>
</evidence>
<dbReference type="PANTHER" id="PTHR35901:SF1">
    <property type="entry name" value="EXONUCLEASE VAPC9"/>
    <property type="match status" value="1"/>
</dbReference>
<evidence type="ECO:0000259" key="2">
    <source>
        <dbReference type="Pfam" id="PF01850"/>
    </source>
</evidence>
<organism evidence="3 4">
    <name type="scientific">Candidatus Amesbacteria bacterium RIFCSPLOWO2_01_FULL_48_25</name>
    <dbReference type="NCBI Taxonomy" id="1797259"/>
    <lineage>
        <taxon>Bacteria</taxon>
        <taxon>Candidatus Amesiibacteriota</taxon>
    </lineage>
</organism>
<dbReference type="CDD" id="cd09873">
    <property type="entry name" value="PIN_Pae0151-like"/>
    <property type="match status" value="1"/>
</dbReference>
<feature type="domain" description="PIN" evidence="2">
    <location>
        <begin position="5"/>
        <end position="124"/>
    </location>
</feature>
<comment type="caution">
    <text evidence="3">The sequence shown here is derived from an EMBL/GenBank/DDBJ whole genome shotgun (WGS) entry which is preliminary data.</text>
</comment>
<dbReference type="InterPro" id="IPR029060">
    <property type="entry name" value="PIN-like_dom_sf"/>
</dbReference>
<dbReference type="Pfam" id="PF01850">
    <property type="entry name" value="PIN"/>
    <property type="match status" value="1"/>
</dbReference>
<sequence length="144" mass="16836">MITKVVIDTNVVLKWIPGKNEEGVGMARKIYGYIKKKDVEMWAPEYMLLESLQVFVRKRLMKLDEAIEGVELLRNCGLIFEQIGVESFTEIAGISQKFDQSVYDSMFLYLAKKRNCKLITFDEKVWKRCELAINPKEFLEMVEI</sequence>
<proteinExistence type="predicted"/>
<dbReference type="Gene3D" id="3.40.50.1010">
    <property type="entry name" value="5'-nuclease"/>
    <property type="match status" value="1"/>
</dbReference>
<dbReference type="AlphaFoldDB" id="A0A1F4ZFJ9"/>
<dbReference type="InterPro" id="IPR051619">
    <property type="entry name" value="TypeII_TA_RNase_PINc/VapC"/>
</dbReference>
<dbReference type="STRING" id="1797259.A2989_05255"/>
<evidence type="ECO:0000313" key="3">
    <source>
        <dbReference type="EMBL" id="OGD04407.1"/>
    </source>
</evidence>
<dbReference type="InterPro" id="IPR002716">
    <property type="entry name" value="PIN_dom"/>
</dbReference>
<dbReference type="PANTHER" id="PTHR35901">
    <property type="entry name" value="RIBONUCLEASE VAPC3"/>
    <property type="match status" value="1"/>
</dbReference>
<accession>A0A1F4ZFJ9</accession>
<dbReference type="SUPFAM" id="SSF88723">
    <property type="entry name" value="PIN domain-like"/>
    <property type="match status" value="1"/>
</dbReference>
<protein>
    <recommendedName>
        <fullName evidence="2">PIN domain-containing protein</fullName>
    </recommendedName>
</protein>
<dbReference type="EMBL" id="MEXN01000001">
    <property type="protein sequence ID" value="OGD04407.1"/>
    <property type="molecule type" value="Genomic_DNA"/>
</dbReference>
<name>A0A1F4ZFJ9_9BACT</name>